<dbReference type="EMBL" id="CP163302">
    <property type="protein sequence ID" value="XDP44179.1"/>
    <property type="molecule type" value="Genomic_DNA"/>
</dbReference>
<name>A0AB39KZS7_9MICC</name>
<evidence type="ECO:0000313" key="1">
    <source>
        <dbReference type="EMBL" id="XDP44179.1"/>
    </source>
</evidence>
<proteinExistence type="predicted"/>
<dbReference type="AlphaFoldDB" id="A0AB39KZS7"/>
<evidence type="ECO:0008006" key="2">
    <source>
        <dbReference type="Google" id="ProtNLM"/>
    </source>
</evidence>
<gene>
    <name evidence="1" type="ORF">AB5L97_12915</name>
</gene>
<protein>
    <recommendedName>
        <fullName evidence="2">Anti-sigma factor</fullName>
    </recommendedName>
</protein>
<reference evidence="1" key="1">
    <citation type="submission" date="2024-07" db="EMBL/GenBank/DDBJ databases">
        <authorList>
            <person name="fu j."/>
        </authorList>
    </citation>
    <scope>NUCLEOTIDE SEQUENCE</scope>
    <source>
        <strain evidence="1">P10A9</strain>
    </source>
</reference>
<dbReference type="RefSeq" id="WP_369044961.1">
    <property type="nucleotide sequence ID" value="NZ_CP163302.1"/>
</dbReference>
<dbReference type="KEGG" id="spue:AB5L97_12915"/>
<accession>A0AB39KZS7</accession>
<organism evidence="1">
    <name type="scientific">Sinomonas puerhi</name>
    <dbReference type="NCBI Taxonomy" id="3238584"/>
    <lineage>
        <taxon>Bacteria</taxon>
        <taxon>Bacillati</taxon>
        <taxon>Actinomycetota</taxon>
        <taxon>Actinomycetes</taxon>
        <taxon>Micrococcales</taxon>
        <taxon>Micrococcaceae</taxon>
        <taxon>Sinomonas</taxon>
    </lineage>
</organism>
<sequence length="48" mass="5034">MSGQPDAAAARLQEYIARVVAEAPPLDPARADRIAALLRSSEERSAAA</sequence>